<reference evidence="6 7" key="1">
    <citation type="submission" date="2023-10" db="EMBL/GenBank/DDBJ databases">
        <authorList>
            <person name="Maclean D."/>
            <person name="Macfadyen A."/>
        </authorList>
    </citation>
    <scope>NUCLEOTIDE SEQUENCE [LARGE SCALE GENOMIC DNA]</scope>
</reference>
<dbReference type="AlphaFoldDB" id="A0AAV1IJA6"/>
<evidence type="ECO:0000256" key="3">
    <source>
        <dbReference type="ARBA" id="ARBA00034474"/>
    </source>
</evidence>
<dbReference type="Gene3D" id="2.30.30.50">
    <property type="match status" value="1"/>
</dbReference>
<comment type="subunit">
    <text evidence="2">Heterodimer of subunit A (variable subunit) and subunit B (catalytic subunit). Heterodimeric FTR forms a complex with ferredoxin and thioredoxin.</text>
</comment>
<evidence type="ECO:0000313" key="7">
    <source>
        <dbReference type="Proteomes" id="UP001314263"/>
    </source>
</evidence>
<dbReference type="GO" id="GO:0015979">
    <property type="term" value="P:photosynthesis"/>
    <property type="evidence" value="ECO:0007669"/>
    <property type="project" value="InterPro"/>
</dbReference>
<feature type="domain" description="Ferredoxin thioredoxin reductase alpha chain" evidence="5">
    <location>
        <begin position="87"/>
        <end position="157"/>
    </location>
</feature>
<keyword evidence="7" id="KW-1185">Reference proteome</keyword>
<evidence type="ECO:0000259" key="5">
    <source>
        <dbReference type="Pfam" id="PF02941"/>
    </source>
</evidence>
<dbReference type="Pfam" id="PF02941">
    <property type="entry name" value="FeThRed_A"/>
    <property type="match status" value="1"/>
</dbReference>
<name>A0AAV1IJA6_9CHLO</name>
<comment type="caution">
    <text evidence="6">The sequence shown here is derived from an EMBL/GenBank/DDBJ whole genome shotgun (WGS) entry which is preliminary data.</text>
</comment>
<evidence type="ECO:0000256" key="4">
    <source>
        <dbReference type="ARBA" id="ARBA00034490"/>
    </source>
</evidence>
<sequence>MLLASHQQCSCSVLVPYNAKACLPSSNVTAQQICPRIQQLGIRSLYGIRPKTLHTDPIRGSRQLRCKRQRVRAMVGDEELVEGIEKGTKVRVKTPVTVFHSPKLGDFNLEGKEGEVLEVVSLYKGKQTSANLPYKVVFMIPQEEKDIKLVAHLSAPEIEAVK</sequence>
<dbReference type="Proteomes" id="UP001314263">
    <property type="component" value="Unassembled WGS sequence"/>
</dbReference>
<gene>
    <name evidence="6" type="ORF">CVIRNUC_010578</name>
</gene>
<dbReference type="InterPro" id="IPR008990">
    <property type="entry name" value="Elect_transpt_acc-like_dom_sf"/>
</dbReference>
<dbReference type="PANTHER" id="PTHR46937:SF4">
    <property type="entry name" value="FERREDOXIN-THIOREDOXIN REDUCTASE SUBUNIT A1, CHLOROPLASTIC"/>
    <property type="match status" value="1"/>
</dbReference>
<organism evidence="6 7">
    <name type="scientific">Coccomyxa viridis</name>
    <dbReference type="NCBI Taxonomy" id="1274662"/>
    <lineage>
        <taxon>Eukaryota</taxon>
        <taxon>Viridiplantae</taxon>
        <taxon>Chlorophyta</taxon>
        <taxon>core chlorophytes</taxon>
        <taxon>Trebouxiophyceae</taxon>
        <taxon>Trebouxiophyceae incertae sedis</taxon>
        <taxon>Coccomyxaceae</taxon>
        <taxon>Coccomyxa</taxon>
    </lineage>
</organism>
<keyword evidence="1" id="KW-0560">Oxidoreductase</keyword>
<comment type="similarity">
    <text evidence="4">Belongs to the ferredoxin thioredoxin reductase alpha subunit family.</text>
</comment>
<protein>
    <recommendedName>
        <fullName evidence="5">Ferredoxin thioredoxin reductase alpha chain domain-containing protein</fullName>
    </recommendedName>
</protein>
<comment type="function">
    <text evidence="3">Variable subunit of the ferredoxin-thioredoxin reductase (FTR), which catalyzes the two-electron reduction of thioredoxins by the electrons provided by reduced ferredoxin.</text>
</comment>
<evidence type="ECO:0000256" key="2">
    <source>
        <dbReference type="ARBA" id="ARBA00026011"/>
    </source>
</evidence>
<dbReference type="EMBL" id="CAUYUE010000017">
    <property type="protein sequence ID" value="CAK0787358.1"/>
    <property type="molecule type" value="Genomic_DNA"/>
</dbReference>
<dbReference type="SUPFAM" id="SSF50090">
    <property type="entry name" value="Electron transport accessory proteins"/>
    <property type="match status" value="1"/>
</dbReference>
<evidence type="ECO:0000313" key="6">
    <source>
        <dbReference type="EMBL" id="CAK0787358.1"/>
    </source>
</evidence>
<dbReference type="InterPro" id="IPR044166">
    <property type="entry name" value="FTRV"/>
</dbReference>
<proteinExistence type="inferred from homology"/>
<dbReference type="GO" id="GO:0016491">
    <property type="term" value="F:oxidoreductase activity"/>
    <property type="evidence" value="ECO:0007669"/>
    <property type="project" value="UniProtKB-KW"/>
</dbReference>
<dbReference type="InterPro" id="IPR004207">
    <property type="entry name" value="Fd_thioredoxin_Rdtase_alpha"/>
</dbReference>
<accession>A0AAV1IJA6</accession>
<dbReference type="PANTHER" id="PTHR46937">
    <property type="entry name" value="FERREDOXIN-THIOREDOXIN REDUCTASE, VARIABLE CHAIN"/>
    <property type="match status" value="1"/>
</dbReference>
<evidence type="ECO:0000256" key="1">
    <source>
        <dbReference type="ARBA" id="ARBA00023002"/>
    </source>
</evidence>